<organism evidence="1 2">
    <name type="scientific">Flavimaribacter sediminis</name>
    <dbReference type="NCBI Taxonomy" id="2865987"/>
    <lineage>
        <taxon>Bacteria</taxon>
        <taxon>Pseudomonadati</taxon>
        <taxon>Pseudomonadota</taxon>
        <taxon>Alphaproteobacteria</taxon>
        <taxon>Hyphomicrobiales</taxon>
        <taxon>Rhizobiaceae</taxon>
        <taxon>Flavimaribacter</taxon>
    </lineage>
</organism>
<proteinExistence type="predicted"/>
<dbReference type="AlphaFoldDB" id="A0AAE2ZR82"/>
<accession>A0AAE2ZR82</accession>
<name>A0AAE2ZR82_9HYPH</name>
<dbReference type="EMBL" id="JAICBX010000004">
    <property type="protein sequence ID" value="MBW8639357.1"/>
    <property type="molecule type" value="Genomic_DNA"/>
</dbReference>
<sequence>MNASDLFQEEIFDFLIDNADYQHVRALLLPSASYIRLYDHYPIASMDWWRVSVPLSETGPNRQVDVSGLRMTVDLKLTEFRDVLGELEKSMIGSGLTLVQSHRPLPGNLHPRGFRREDTMLRVLKKNSAALLVELPHRVETAGFTVFGRRNYDYLVENQIIEAIEGA</sequence>
<comment type="caution">
    <text evidence="1">The sequence shown here is derived from an EMBL/GenBank/DDBJ whole genome shotgun (WGS) entry which is preliminary data.</text>
</comment>
<dbReference type="Proteomes" id="UP001196509">
    <property type="component" value="Unassembled WGS sequence"/>
</dbReference>
<protein>
    <submittedName>
        <fullName evidence="1">Uncharacterized protein</fullName>
    </submittedName>
</protein>
<keyword evidence="2" id="KW-1185">Reference proteome</keyword>
<dbReference type="RefSeq" id="WP_220230092.1">
    <property type="nucleotide sequence ID" value="NZ_JAICBX010000004.1"/>
</dbReference>
<evidence type="ECO:0000313" key="1">
    <source>
        <dbReference type="EMBL" id="MBW8639357.1"/>
    </source>
</evidence>
<reference evidence="1" key="1">
    <citation type="submission" date="2021-08" db="EMBL/GenBank/DDBJ databases">
        <title>Hoeflea bacterium WL0058 sp. nov., isolated from the sediment.</title>
        <authorList>
            <person name="Wang L."/>
            <person name="Zhang D."/>
        </authorList>
    </citation>
    <scope>NUCLEOTIDE SEQUENCE</scope>
    <source>
        <strain evidence="1">WL0058</strain>
    </source>
</reference>
<gene>
    <name evidence="1" type="ORF">K1W69_19340</name>
</gene>
<evidence type="ECO:0000313" key="2">
    <source>
        <dbReference type="Proteomes" id="UP001196509"/>
    </source>
</evidence>